<protein>
    <submittedName>
        <fullName evidence="4">V-type ATP synthase subunit F</fullName>
    </submittedName>
</protein>
<gene>
    <name evidence="4" type="ORF">H9734_01345</name>
</gene>
<proteinExistence type="inferred from homology"/>
<organism evidence="4 5">
    <name type="scientific">Candidatus Fusicatenibacter merdavium</name>
    <dbReference type="NCBI Taxonomy" id="2838600"/>
    <lineage>
        <taxon>Bacteria</taxon>
        <taxon>Bacillati</taxon>
        <taxon>Bacillota</taxon>
        <taxon>Clostridia</taxon>
        <taxon>Lachnospirales</taxon>
        <taxon>Lachnospiraceae</taxon>
        <taxon>Fusicatenibacter</taxon>
    </lineage>
</organism>
<dbReference type="EMBL" id="DXEK01000018">
    <property type="protein sequence ID" value="HIX76232.1"/>
    <property type="molecule type" value="Genomic_DNA"/>
</dbReference>
<dbReference type="AlphaFoldDB" id="A0A9D1XB81"/>
<dbReference type="Gene3D" id="3.40.50.10580">
    <property type="entry name" value="ATPase, V1 complex, subunit F"/>
    <property type="match status" value="1"/>
</dbReference>
<dbReference type="Pfam" id="PF01990">
    <property type="entry name" value="ATP-synt_F"/>
    <property type="match status" value="1"/>
</dbReference>
<evidence type="ECO:0000313" key="5">
    <source>
        <dbReference type="Proteomes" id="UP000886890"/>
    </source>
</evidence>
<evidence type="ECO:0000256" key="3">
    <source>
        <dbReference type="ARBA" id="ARBA00023065"/>
    </source>
</evidence>
<reference evidence="4" key="2">
    <citation type="submission" date="2021-04" db="EMBL/GenBank/DDBJ databases">
        <authorList>
            <person name="Gilroy R."/>
        </authorList>
    </citation>
    <scope>NUCLEOTIDE SEQUENCE</scope>
    <source>
        <strain evidence="4">CHK183-1962</strain>
    </source>
</reference>
<sequence length="107" mass="11308">MYKTAVIGDYDSIYGFAAVGLEIFPVDGAGEAKTLIRRLADSDYAVIYITEALAAKIPEEIERCQERFLPAVIRIPGVSGNTGEGVQGVRQSVEQAVGADLLFGGAG</sequence>
<evidence type="ECO:0000256" key="1">
    <source>
        <dbReference type="ARBA" id="ARBA00010148"/>
    </source>
</evidence>
<accession>A0A9D1XB81</accession>
<name>A0A9D1XB81_9FIRM</name>
<reference evidence="4" key="1">
    <citation type="journal article" date="2021" name="PeerJ">
        <title>Extensive microbial diversity within the chicken gut microbiome revealed by metagenomics and culture.</title>
        <authorList>
            <person name="Gilroy R."/>
            <person name="Ravi A."/>
            <person name="Getino M."/>
            <person name="Pursley I."/>
            <person name="Horton D.L."/>
            <person name="Alikhan N.F."/>
            <person name="Baker D."/>
            <person name="Gharbi K."/>
            <person name="Hall N."/>
            <person name="Watson M."/>
            <person name="Adriaenssens E.M."/>
            <person name="Foster-Nyarko E."/>
            <person name="Jarju S."/>
            <person name="Secka A."/>
            <person name="Antonio M."/>
            <person name="Oren A."/>
            <person name="Chaudhuri R.R."/>
            <person name="La Ragione R."/>
            <person name="Hildebrand F."/>
            <person name="Pallen M.J."/>
        </authorList>
    </citation>
    <scope>NUCLEOTIDE SEQUENCE</scope>
    <source>
        <strain evidence="4">CHK183-1962</strain>
    </source>
</reference>
<evidence type="ECO:0000256" key="2">
    <source>
        <dbReference type="ARBA" id="ARBA00022448"/>
    </source>
</evidence>
<dbReference type="SUPFAM" id="SSF159468">
    <property type="entry name" value="AtpF-like"/>
    <property type="match status" value="1"/>
</dbReference>
<dbReference type="InterPro" id="IPR036906">
    <property type="entry name" value="ATPase_V1_fsu_sf"/>
</dbReference>
<keyword evidence="2" id="KW-0813">Transport</keyword>
<evidence type="ECO:0000313" key="4">
    <source>
        <dbReference type="EMBL" id="HIX76232.1"/>
    </source>
</evidence>
<comment type="similarity">
    <text evidence="1">Belongs to the V-ATPase F subunit family.</text>
</comment>
<keyword evidence="3" id="KW-0406">Ion transport</keyword>
<dbReference type="NCBIfam" id="NF002384">
    <property type="entry name" value="PRK01395.1"/>
    <property type="match status" value="1"/>
</dbReference>
<dbReference type="Proteomes" id="UP000886890">
    <property type="component" value="Unassembled WGS sequence"/>
</dbReference>
<dbReference type="GO" id="GO:0046961">
    <property type="term" value="F:proton-transporting ATPase activity, rotational mechanism"/>
    <property type="evidence" value="ECO:0007669"/>
    <property type="project" value="InterPro"/>
</dbReference>
<dbReference type="InterPro" id="IPR008218">
    <property type="entry name" value="ATPase_V1-cplx_f_g_su"/>
</dbReference>
<comment type="caution">
    <text evidence="4">The sequence shown here is derived from an EMBL/GenBank/DDBJ whole genome shotgun (WGS) entry which is preliminary data.</text>
</comment>